<dbReference type="InterPro" id="IPR029045">
    <property type="entry name" value="ClpP/crotonase-like_dom_sf"/>
</dbReference>
<dbReference type="GO" id="GO:0006508">
    <property type="term" value="P:proteolysis"/>
    <property type="evidence" value="ECO:0007669"/>
    <property type="project" value="InterPro"/>
</dbReference>
<dbReference type="Pfam" id="PF03572">
    <property type="entry name" value="Peptidase_S41"/>
    <property type="match status" value="1"/>
</dbReference>
<dbReference type="InterPro" id="IPR005151">
    <property type="entry name" value="Tail-specific_protease"/>
</dbReference>
<proteinExistence type="predicted"/>
<dbReference type="SMART" id="SM00245">
    <property type="entry name" value="TSPc"/>
    <property type="match status" value="1"/>
</dbReference>
<evidence type="ECO:0000313" key="3">
    <source>
        <dbReference type="Proteomes" id="UP001055105"/>
    </source>
</evidence>
<evidence type="ECO:0000313" key="2">
    <source>
        <dbReference type="EMBL" id="GKI18092.1"/>
    </source>
</evidence>
<dbReference type="AlphaFoldDB" id="A0AA37KLD8"/>
<dbReference type="GO" id="GO:0008236">
    <property type="term" value="F:serine-type peptidase activity"/>
    <property type="evidence" value="ECO:0007669"/>
    <property type="project" value="InterPro"/>
</dbReference>
<dbReference type="Gene3D" id="2.30.42.10">
    <property type="match status" value="1"/>
</dbReference>
<dbReference type="Proteomes" id="UP001055105">
    <property type="component" value="Unassembled WGS sequence"/>
</dbReference>
<feature type="domain" description="Tail specific protease" evidence="1">
    <location>
        <begin position="330"/>
        <end position="539"/>
    </location>
</feature>
<accession>A0AA37KLD8</accession>
<comment type="caution">
    <text evidence="2">The sequence shown here is derived from an EMBL/GenBank/DDBJ whole genome shotgun (WGS) entry which is preliminary data.</text>
</comment>
<name>A0AA37KLD8_9BACT</name>
<gene>
    <name evidence="2" type="ORF">CE91St16_10000</name>
</gene>
<dbReference type="EMBL" id="BQOL01000001">
    <property type="protein sequence ID" value="GKI18092.1"/>
    <property type="molecule type" value="Genomic_DNA"/>
</dbReference>
<protein>
    <recommendedName>
        <fullName evidence="1">Tail specific protease domain-containing protein</fullName>
    </recommendedName>
</protein>
<dbReference type="SUPFAM" id="SSF52096">
    <property type="entry name" value="ClpP/crotonase"/>
    <property type="match status" value="1"/>
</dbReference>
<dbReference type="Gene3D" id="3.90.226.10">
    <property type="entry name" value="2-enoyl-CoA Hydratase, Chain A, domain 1"/>
    <property type="match status" value="1"/>
</dbReference>
<organism evidence="2 3">
    <name type="scientific">Alistipes finegoldii</name>
    <dbReference type="NCBI Taxonomy" id="214856"/>
    <lineage>
        <taxon>Bacteria</taxon>
        <taxon>Pseudomonadati</taxon>
        <taxon>Bacteroidota</taxon>
        <taxon>Bacteroidia</taxon>
        <taxon>Bacteroidales</taxon>
        <taxon>Rikenellaceae</taxon>
        <taxon>Alistipes</taxon>
    </lineage>
</organism>
<reference evidence="2" key="1">
    <citation type="submission" date="2022-01" db="EMBL/GenBank/DDBJ databases">
        <title>Novel bile acid biosynthetic pathways are enriched in the microbiome of centenarians.</title>
        <authorList>
            <person name="Sato Y."/>
            <person name="Atarashi K."/>
            <person name="Plichta R.D."/>
            <person name="Arai Y."/>
            <person name="Sasajima S."/>
            <person name="Kearney M.S."/>
            <person name="Suda W."/>
            <person name="Takeshita K."/>
            <person name="Sasaki T."/>
            <person name="Okamoto S."/>
            <person name="Skelly N.A."/>
            <person name="Okamura Y."/>
            <person name="Vlamakis H."/>
            <person name="Li Y."/>
            <person name="Tanoue T."/>
            <person name="Takei H."/>
            <person name="Nittono H."/>
            <person name="Narushima S."/>
            <person name="Irie J."/>
            <person name="Itoh H."/>
            <person name="Moriya K."/>
            <person name="Sugiura Y."/>
            <person name="Suematsu M."/>
            <person name="Moritoki N."/>
            <person name="Shibata S."/>
            <person name="Littman R.D."/>
            <person name="Fischbach A.M."/>
            <person name="Uwamino Y."/>
            <person name="Inoue T."/>
            <person name="Honda A."/>
            <person name="Hattori M."/>
            <person name="Murai T."/>
            <person name="Xavier J.R."/>
            <person name="Hirose N."/>
            <person name="Honda K."/>
        </authorList>
    </citation>
    <scope>NUCLEOTIDE SEQUENCE</scope>
    <source>
        <strain evidence="2">CE91-St16</strain>
    </source>
</reference>
<evidence type="ECO:0000259" key="1">
    <source>
        <dbReference type="SMART" id="SM00245"/>
    </source>
</evidence>
<dbReference type="InterPro" id="IPR036034">
    <property type="entry name" value="PDZ_sf"/>
</dbReference>
<sequence length="561" mass="63624">MNAHNTSRQYADYLASSGFTLDSPDVRNPQVVDNLETLCRVWGYVKYHHPIFVNNTVNVDYELFNLLPKVAHADKATRNKVLYEWVKGLGEYTTNQSKYDEESAGVQHWSTVDLGWTADTARLGTDLSALLQGLRYAERGENRYAQVMRMDPNAEWSPMIFGNEDFYQAVTRYDCGYQLLTLFRLWNLIEYYGPNKLLTDKPWDEVLTEYIPRMAEAKDLDYYFAVMELNRELCDGHVAFPYEFLFGTRIFPTWVEMLDGDRLVVTNPGQTKGLQRGDEIVRIDGRPSADRINEIRRYVSVSNEAGLRQSATYYSLASPKEEYMLAFLRNGTLDSMLAKTVPGNEFNIYEVLSANEPYKSIDDQTGYIDARVMTEEMFGNAMEAFRDTKAIIVDLRGYPACDVSMLVGEYFTEKPARFAKWSTPFPGLPGEFQFEPDEDLLYKGMAEEAAPKDNPDAYEGRVIVLVNEMTQSAGESAVMCFQALPNTTVVGSQTAGANGTGVMIPLPKGFYTRYSSIGCYYPDGKEVQRKGVKVDIEAHPTIDGIRVGRDEVLETVLKLFE</sequence>